<feature type="compositionally biased region" description="Low complexity" evidence="1">
    <location>
        <begin position="229"/>
        <end position="241"/>
    </location>
</feature>
<dbReference type="Proteomes" id="UP001159363">
    <property type="component" value="Chromosome 3"/>
</dbReference>
<organism evidence="2 3">
    <name type="scientific">Dryococelus australis</name>
    <dbReference type="NCBI Taxonomy" id="614101"/>
    <lineage>
        <taxon>Eukaryota</taxon>
        <taxon>Metazoa</taxon>
        <taxon>Ecdysozoa</taxon>
        <taxon>Arthropoda</taxon>
        <taxon>Hexapoda</taxon>
        <taxon>Insecta</taxon>
        <taxon>Pterygota</taxon>
        <taxon>Neoptera</taxon>
        <taxon>Polyneoptera</taxon>
        <taxon>Phasmatodea</taxon>
        <taxon>Verophasmatodea</taxon>
        <taxon>Anareolatae</taxon>
        <taxon>Phasmatidae</taxon>
        <taxon>Eurycanthinae</taxon>
        <taxon>Dryococelus</taxon>
    </lineage>
</organism>
<accession>A0ABQ9I0N8</accession>
<feature type="region of interest" description="Disordered" evidence="1">
    <location>
        <begin position="229"/>
        <end position="258"/>
    </location>
</feature>
<evidence type="ECO:0000313" key="2">
    <source>
        <dbReference type="EMBL" id="KAJ8890179.1"/>
    </source>
</evidence>
<feature type="compositionally biased region" description="Basic residues" evidence="1">
    <location>
        <begin position="171"/>
        <end position="186"/>
    </location>
</feature>
<sequence>MIGFDRSVNYSHAVQRQFLVVSSDSDSDDVLVLTSPERERPVAASHELLVPLNRNDNAVAGSSHQATTNYEHAMEQLARRMVEHDAALNSDHSTVDLEVNDSSDSDCMIVGVVKPRHERTPEIITLPSDDERRQRADDIPRHVSQSFDLMSSSESSLSSQTSDSDYSPLKGHSKCKKKRKTRKGRKETKVTVKEKPKKSQRSSHRSHKSTSSESKLKKFKIIKQLFSGSSSSLSSSSTSSSSDEELHSKKKSKRIKKLSHYKGTWHVKMRGTSYDDDETHRDHNYMINHNPPYTKEEVDDMQLQIPRSQPKLKSIVITRTFTDASPSVSGSSSHHQSRASSSKHSHSHRSSHKRSKHDKKRIGKSDKRRSRFSSDLCTSKTKSRRLSELLSSDSDSYS</sequence>
<keyword evidence="3" id="KW-1185">Reference proteome</keyword>
<feature type="region of interest" description="Disordered" evidence="1">
    <location>
        <begin position="142"/>
        <end position="215"/>
    </location>
</feature>
<feature type="compositionally biased region" description="Low complexity" evidence="1">
    <location>
        <begin position="144"/>
        <end position="169"/>
    </location>
</feature>
<feature type="compositionally biased region" description="Basic residues" evidence="1">
    <location>
        <begin position="335"/>
        <end position="371"/>
    </location>
</feature>
<feature type="region of interest" description="Disordered" evidence="1">
    <location>
        <begin position="323"/>
        <end position="398"/>
    </location>
</feature>
<dbReference type="EMBL" id="JARBHB010000003">
    <property type="protein sequence ID" value="KAJ8890179.1"/>
    <property type="molecule type" value="Genomic_DNA"/>
</dbReference>
<reference evidence="2 3" key="1">
    <citation type="submission" date="2023-02" db="EMBL/GenBank/DDBJ databases">
        <title>LHISI_Scaffold_Assembly.</title>
        <authorList>
            <person name="Stuart O.P."/>
            <person name="Cleave R."/>
            <person name="Magrath M.J.L."/>
            <person name="Mikheyev A.S."/>
        </authorList>
    </citation>
    <scope>NUCLEOTIDE SEQUENCE [LARGE SCALE GENOMIC DNA]</scope>
    <source>
        <strain evidence="2">Daus_M_001</strain>
        <tissue evidence="2">Leg muscle</tissue>
    </source>
</reference>
<proteinExistence type="predicted"/>
<comment type="caution">
    <text evidence="2">The sequence shown here is derived from an EMBL/GenBank/DDBJ whole genome shotgun (WGS) entry which is preliminary data.</text>
</comment>
<feature type="compositionally biased region" description="Basic residues" evidence="1">
    <location>
        <begin position="248"/>
        <end position="258"/>
    </location>
</feature>
<gene>
    <name evidence="2" type="ORF">PR048_009686</name>
</gene>
<feature type="compositionally biased region" description="Low complexity" evidence="1">
    <location>
        <begin position="388"/>
        <end position="398"/>
    </location>
</feature>
<feature type="compositionally biased region" description="Basic residues" evidence="1">
    <location>
        <begin position="195"/>
        <end position="208"/>
    </location>
</feature>
<evidence type="ECO:0000256" key="1">
    <source>
        <dbReference type="SAM" id="MobiDB-lite"/>
    </source>
</evidence>
<evidence type="ECO:0000313" key="3">
    <source>
        <dbReference type="Proteomes" id="UP001159363"/>
    </source>
</evidence>
<protein>
    <submittedName>
        <fullName evidence="2">Uncharacterized protein</fullName>
    </submittedName>
</protein>
<name>A0ABQ9I0N8_9NEOP</name>
<feature type="compositionally biased region" description="Low complexity" evidence="1">
    <location>
        <begin position="325"/>
        <end position="334"/>
    </location>
</feature>